<keyword evidence="2" id="KW-0238">DNA-binding</keyword>
<proteinExistence type="predicted"/>
<evidence type="ECO:0000256" key="2">
    <source>
        <dbReference type="ARBA" id="ARBA00023125"/>
    </source>
</evidence>
<dbReference type="EMBL" id="CP002505">
    <property type="protein sequence ID" value="ADW74082.1"/>
    <property type="molecule type" value="Genomic_DNA"/>
</dbReference>
<name>A0A0H3FGL7_RAHSY</name>
<dbReference type="PANTHER" id="PTHR47894:SF4">
    <property type="entry name" value="HTH-TYPE TRANSCRIPTIONAL REGULATOR GADX"/>
    <property type="match status" value="1"/>
</dbReference>
<organism evidence="5 6">
    <name type="scientific">Rahnella sp. (strain Y9602)</name>
    <dbReference type="NCBI Taxonomy" id="2703885"/>
    <lineage>
        <taxon>Bacteria</taxon>
        <taxon>Pseudomonadati</taxon>
        <taxon>Pseudomonadota</taxon>
        <taxon>Gammaproteobacteria</taxon>
        <taxon>Enterobacterales</taxon>
        <taxon>Yersiniaceae</taxon>
        <taxon>Rahnella</taxon>
    </lineage>
</organism>
<evidence type="ECO:0000313" key="5">
    <source>
        <dbReference type="EMBL" id="ADW74082.1"/>
    </source>
</evidence>
<accession>A0A0H3FGL7</accession>
<dbReference type="AlphaFoldDB" id="A0A0H3FGL7"/>
<dbReference type="GO" id="GO:0005829">
    <property type="term" value="C:cytosol"/>
    <property type="evidence" value="ECO:0007669"/>
    <property type="project" value="TreeGrafter"/>
</dbReference>
<dbReference type="InterPro" id="IPR020449">
    <property type="entry name" value="Tscrpt_reg_AraC-type_HTH"/>
</dbReference>
<dbReference type="GO" id="GO:0000976">
    <property type="term" value="F:transcription cis-regulatory region binding"/>
    <property type="evidence" value="ECO:0007669"/>
    <property type="project" value="TreeGrafter"/>
</dbReference>
<evidence type="ECO:0000259" key="4">
    <source>
        <dbReference type="PROSITE" id="PS01124"/>
    </source>
</evidence>
<dbReference type="PANTHER" id="PTHR47894">
    <property type="entry name" value="HTH-TYPE TRANSCRIPTIONAL REGULATOR GADX"/>
    <property type="match status" value="1"/>
</dbReference>
<dbReference type="GO" id="GO:0003700">
    <property type="term" value="F:DNA-binding transcription factor activity"/>
    <property type="evidence" value="ECO:0007669"/>
    <property type="project" value="InterPro"/>
</dbReference>
<dbReference type="HOGENOM" id="CLU_071578_1_0_6"/>
<dbReference type="PROSITE" id="PS01124">
    <property type="entry name" value="HTH_ARAC_FAMILY_2"/>
    <property type="match status" value="1"/>
</dbReference>
<dbReference type="eggNOG" id="COG2207">
    <property type="taxonomic scope" value="Bacteria"/>
</dbReference>
<evidence type="ECO:0000256" key="3">
    <source>
        <dbReference type="ARBA" id="ARBA00023163"/>
    </source>
</evidence>
<dbReference type="SMART" id="SM00342">
    <property type="entry name" value="HTH_ARAC"/>
    <property type="match status" value="1"/>
</dbReference>
<dbReference type="Proteomes" id="UP000007257">
    <property type="component" value="Chromosome"/>
</dbReference>
<evidence type="ECO:0000313" key="6">
    <source>
        <dbReference type="Proteomes" id="UP000007257"/>
    </source>
</evidence>
<dbReference type="Pfam" id="PF12833">
    <property type="entry name" value="HTH_18"/>
    <property type="match status" value="1"/>
</dbReference>
<feature type="domain" description="HTH araC/xylS-type" evidence="4">
    <location>
        <begin position="172"/>
        <end position="269"/>
    </location>
</feature>
<keyword evidence="1" id="KW-0805">Transcription regulation</keyword>
<dbReference type="SUPFAM" id="SSF46689">
    <property type="entry name" value="Homeodomain-like"/>
    <property type="match status" value="1"/>
</dbReference>
<evidence type="ECO:0000256" key="1">
    <source>
        <dbReference type="ARBA" id="ARBA00023015"/>
    </source>
</evidence>
<reference evidence="5 6" key="2">
    <citation type="journal article" date="2012" name="J. Bacteriol.">
        <title>Complete Genome Sequence of Rahnella sp. Strain Y9602, a Gammaproteobacterium Isolate from Metal- and Radionuclide-Contaminated Soil.</title>
        <authorList>
            <person name="Martinez R.J."/>
            <person name="Bruce D."/>
            <person name="Detter C."/>
            <person name="Goodwin L.A."/>
            <person name="Han J."/>
            <person name="Han C.S."/>
            <person name="Held B."/>
            <person name="Land M.L."/>
            <person name="Mikhailova N."/>
            <person name="Nolan M."/>
            <person name="Pennacchio L."/>
            <person name="Pitluck S."/>
            <person name="Tapia R."/>
            <person name="Woyke T."/>
            <person name="Sobecky P.A."/>
        </authorList>
    </citation>
    <scope>NUCLEOTIDE SEQUENCE [LARGE SCALE GENOMIC DNA]</scope>
    <source>
        <strain evidence="5 6">Y9602</strain>
    </source>
</reference>
<dbReference type="KEGG" id="rah:Rahaq_2475"/>
<dbReference type="OrthoDB" id="9783876at2"/>
<dbReference type="Gene3D" id="1.10.10.60">
    <property type="entry name" value="Homeodomain-like"/>
    <property type="match status" value="1"/>
</dbReference>
<sequence>MVRKIKVTPGIGTISLLIQHSELFIHDVYIDKPQLVLIQNGSLSITDQAQQVTLQAGEMLVLNSGQTLSMTHHLSGNGPFSCAIMAWDHQLLSDAGLHATGFSPPLLAVNTLQVIPHIPGAFKQSFTDTHSAILWHHGLPAPITRHRMLEQLLWLSQLGVRYSVQHSESVTDNVRELLVNNLHKSFTAAEVAEKLMMNEVMLRRRLAGENCVLRNLMIDVRMTHALRLLQCTDLAISHIAHQVGYESGSRFAERFRKRFGFAPTAIRGHLRPLSTPALLTIDNI</sequence>
<reference evidence="6" key="1">
    <citation type="submission" date="2011-01" db="EMBL/GenBank/DDBJ databases">
        <title>Complete sequence of chromosome of Rahnella sp. Y9602.</title>
        <authorList>
            <consortium name="US DOE Joint Genome Institute"/>
            <person name="Lucas S."/>
            <person name="Copeland A."/>
            <person name="Lapidus A."/>
            <person name="Cheng J.-F."/>
            <person name="Goodwin L."/>
            <person name="Pitluck S."/>
            <person name="Lu M."/>
            <person name="Detter J.C."/>
            <person name="Han C."/>
            <person name="Tapia R."/>
            <person name="Land M."/>
            <person name="Hauser L."/>
            <person name="Kyrpides N."/>
            <person name="Ivanova N."/>
            <person name="Ovchinnikova G."/>
            <person name="Pagani I."/>
            <person name="Sobecky P.A."/>
            <person name="Martinez R.J."/>
            <person name="Woyke T."/>
        </authorList>
    </citation>
    <scope>NUCLEOTIDE SEQUENCE [LARGE SCALE GENOMIC DNA]</scope>
    <source>
        <strain evidence="6">Y9602</strain>
    </source>
</reference>
<protein>
    <submittedName>
        <fullName evidence="5">Transcriptional regulator, AraC family</fullName>
    </submittedName>
</protein>
<dbReference type="InterPro" id="IPR018060">
    <property type="entry name" value="HTH_AraC"/>
</dbReference>
<dbReference type="PRINTS" id="PR00032">
    <property type="entry name" value="HTHARAC"/>
</dbReference>
<keyword evidence="3" id="KW-0804">Transcription</keyword>
<gene>
    <name evidence="5" type="ordered locus">Rahaq_2475</name>
</gene>
<dbReference type="InterPro" id="IPR009057">
    <property type="entry name" value="Homeodomain-like_sf"/>
</dbReference>